<evidence type="ECO:0000313" key="2">
    <source>
        <dbReference type="EMBL" id="KAJ5130792.1"/>
    </source>
</evidence>
<evidence type="ECO:0000313" key="3">
    <source>
        <dbReference type="Proteomes" id="UP001149079"/>
    </source>
</evidence>
<dbReference type="OrthoDB" id="4177236at2759"/>
<dbReference type="AlphaFoldDB" id="A0A9W9GVG5"/>
<dbReference type="SUPFAM" id="SSF56112">
    <property type="entry name" value="Protein kinase-like (PK-like)"/>
    <property type="match status" value="1"/>
</dbReference>
<reference evidence="2" key="1">
    <citation type="submission" date="2022-11" db="EMBL/GenBank/DDBJ databases">
        <authorList>
            <person name="Petersen C."/>
        </authorList>
    </citation>
    <scope>NUCLEOTIDE SEQUENCE</scope>
    <source>
        <strain evidence="2">IBT 22155</strain>
    </source>
</reference>
<reference evidence="2" key="2">
    <citation type="journal article" date="2023" name="IMA Fungus">
        <title>Comparative genomic study of the Penicillium genus elucidates a diverse pangenome and 15 lateral gene transfer events.</title>
        <authorList>
            <person name="Petersen C."/>
            <person name="Sorensen T."/>
            <person name="Nielsen M.R."/>
            <person name="Sondergaard T.E."/>
            <person name="Sorensen J.L."/>
            <person name="Fitzpatrick D.A."/>
            <person name="Frisvad J.C."/>
            <person name="Nielsen K.L."/>
        </authorList>
    </citation>
    <scope>NUCLEOTIDE SEQUENCE</scope>
    <source>
        <strain evidence="2">IBT 22155</strain>
    </source>
</reference>
<dbReference type="RefSeq" id="XP_056521171.1">
    <property type="nucleotide sequence ID" value="XM_056667575.1"/>
</dbReference>
<organism evidence="2 3">
    <name type="scientific">Penicillium bovifimosum</name>
    <dbReference type="NCBI Taxonomy" id="126998"/>
    <lineage>
        <taxon>Eukaryota</taxon>
        <taxon>Fungi</taxon>
        <taxon>Dikarya</taxon>
        <taxon>Ascomycota</taxon>
        <taxon>Pezizomycotina</taxon>
        <taxon>Eurotiomycetes</taxon>
        <taxon>Eurotiomycetidae</taxon>
        <taxon>Eurotiales</taxon>
        <taxon>Aspergillaceae</taxon>
        <taxon>Penicillium</taxon>
    </lineage>
</organism>
<dbReference type="Pfam" id="PF01636">
    <property type="entry name" value="APH"/>
    <property type="match status" value="1"/>
</dbReference>
<gene>
    <name evidence="2" type="ORF">N7515_006831</name>
</gene>
<dbReference type="InterPro" id="IPR011009">
    <property type="entry name" value="Kinase-like_dom_sf"/>
</dbReference>
<sequence>MVWQPEPLPFTSNSLPESPLPTKDEIRACPNILFEREYKVVAINDGIVVKFGHRVKEYEGQVLIFLERHVPTIPAPRLYAMYKDTETLETFLVMQRIPGERLDAVWPSLAEDEKDDISDKLGQIFDNLRQVSCPKPDFYGGLDGGCLHHYLFRNRRPGGSPEWLGPYIGEANFVAGMVGNYRAHVERNRRPDYKVRYYEEYLPSLLKGHRPTLTHGDVQQKNIMVTENSSGRNAQGGRSFDVVLIQWAQAGWYPQYWEFFVASSPIAFMYWDSDWSLSIQQFLEVWPEEQAVMRMVDRDAGL</sequence>
<dbReference type="Gene3D" id="3.90.1200.10">
    <property type="match status" value="1"/>
</dbReference>
<dbReference type="Gene3D" id="3.30.200.150">
    <property type="match status" value="1"/>
</dbReference>
<dbReference type="PANTHER" id="PTHR21310">
    <property type="entry name" value="AMINOGLYCOSIDE PHOSPHOTRANSFERASE-RELATED-RELATED"/>
    <property type="match status" value="1"/>
</dbReference>
<dbReference type="InterPro" id="IPR002575">
    <property type="entry name" value="Aminoglycoside_PTrfase"/>
</dbReference>
<keyword evidence="3" id="KW-1185">Reference proteome</keyword>
<comment type="caution">
    <text evidence="2">The sequence shown here is derived from an EMBL/GenBank/DDBJ whole genome shotgun (WGS) entry which is preliminary data.</text>
</comment>
<proteinExistence type="predicted"/>
<accession>A0A9W9GVG5</accession>
<name>A0A9W9GVG5_9EURO</name>
<evidence type="ECO:0000259" key="1">
    <source>
        <dbReference type="Pfam" id="PF01636"/>
    </source>
</evidence>
<dbReference type="PANTHER" id="PTHR21310:SF48">
    <property type="entry name" value="AMINOGLYCOSIDE PHOSPHOTRANSFERASE DOMAIN-CONTAINING PROTEIN"/>
    <property type="match status" value="1"/>
</dbReference>
<dbReference type="EMBL" id="JAPQKL010000005">
    <property type="protein sequence ID" value="KAJ5130792.1"/>
    <property type="molecule type" value="Genomic_DNA"/>
</dbReference>
<dbReference type="GeneID" id="81406745"/>
<protein>
    <recommendedName>
        <fullName evidence="1">Aminoglycoside phosphotransferase domain-containing protein</fullName>
    </recommendedName>
</protein>
<dbReference type="InterPro" id="IPR051678">
    <property type="entry name" value="AGP_Transferase"/>
</dbReference>
<feature type="domain" description="Aminoglycoside phosphotransferase" evidence="1">
    <location>
        <begin position="50"/>
        <end position="229"/>
    </location>
</feature>
<dbReference type="Proteomes" id="UP001149079">
    <property type="component" value="Unassembled WGS sequence"/>
</dbReference>